<dbReference type="Pfam" id="PF00106">
    <property type="entry name" value="adh_short"/>
    <property type="match status" value="1"/>
</dbReference>
<organism evidence="3 4">
    <name type="scientific">Thalassotalea euphylliae</name>
    <dbReference type="NCBI Taxonomy" id="1655234"/>
    <lineage>
        <taxon>Bacteria</taxon>
        <taxon>Pseudomonadati</taxon>
        <taxon>Pseudomonadota</taxon>
        <taxon>Gammaproteobacteria</taxon>
        <taxon>Alteromonadales</taxon>
        <taxon>Colwelliaceae</taxon>
        <taxon>Thalassotalea</taxon>
    </lineage>
</organism>
<evidence type="ECO:0000313" key="4">
    <source>
        <dbReference type="Proteomes" id="UP000256899"/>
    </source>
</evidence>
<dbReference type="PANTHER" id="PTHR44196:SF1">
    <property type="entry name" value="DEHYDROGENASE_REDUCTASE SDR FAMILY MEMBER 7B"/>
    <property type="match status" value="1"/>
</dbReference>
<dbReference type="PRINTS" id="PR00081">
    <property type="entry name" value="GDHRDH"/>
</dbReference>
<comment type="similarity">
    <text evidence="1">Belongs to the short-chain dehydrogenases/reductases (SDR) family.</text>
</comment>
<dbReference type="SUPFAM" id="SSF51735">
    <property type="entry name" value="NAD(P)-binding Rossmann-fold domains"/>
    <property type="match status" value="1"/>
</dbReference>
<proteinExistence type="inferred from homology"/>
<keyword evidence="2" id="KW-0560">Oxidoreductase</keyword>
<protein>
    <submittedName>
        <fullName evidence="3">SDR family NAD(P)-dependent oxidoreductase</fullName>
    </submittedName>
</protein>
<evidence type="ECO:0000313" key="3">
    <source>
        <dbReference type="EMBL" id="REL29531.1"/>
    </source>
</evidence>
<dbReference type="Gene3D" id="3.40.50.720">
    <property type="entry name" value="NAD(P)-binding Rossmann-like Domain"/>
    <property type="match status" value="1"/>
</dbReference>
<dbReference type="EMBL" id="QUOT01000001">
    <property type="protein sequence ID" value="REL29531.1"/>
    <property type="molecule type" value="Genomic_DNA"/>
</dbReference>
<dbReference type="PROSITE" id="PS00061">
    <property type="entry name" value="ADH_SHORT"/>
    <property type="match status" value="1"/>
</dbReference>
<gene>
    <name evidence="3" type="ORF">DXX94_01670</name>
</gene>
<evidence type="ECO:0000256" key="1">
    <source>
        <dbReference type="ARBA" id="ARBA00006484"/>
    </source>
</evidence>
<accession>A0A3E0TXX1</accession>
<dbReference type="InterPro" id="IPR020904">
    <property type="entry name" value="Sc_DH/Rdtase_CS"/>
</dbReference>
<dbReference type="InterPro" id="IPR002347">
    <property type="entry name" value="SDR_fam"/>
</dbReference>
<dbReference type="RefSeq" id="WP_116013449.1">
    <property type="nucleotide sequence ID" value="NZ_QUOT01000001.1"/>
</dbReference>
<keyword evidence="4" id="KW-1185">Reference proteome</keyword>
<name>A0A3E0TXX1_9GAMM</name>
<sequence>MRVLITGATSGIGEALVERYLEAGMSVLACGRSADKLKRLVSKHQEANDSNQLATLTFDITDSEQIQNATSTLVDIDIAILNAGDCEYIDDPFNFDAVLFERVIKVNLIAMGHLISALLPKISQGGQLALMSSSVTNLPFPRAQAYGASKAGLDYLAKAMQLELQPYQISVSLIHPGFIKTPLTDKNDFDMPFLMSSEQAAQRIFIGLSKRKNKIEFPKRFIYLMKIIACLPSFVWAGLNSKAITAKYAEHQKKPHSRSIKQ</sequence>
<dbReference type="GO" id="GO:0016491">
    <property type="term" value="F:oxidoreductase activity"/>
    <property type="evidence" value="ECO:0007669"/>
    <property type="project" value="UniProtKB-KW"/>
</dbReference>
<dbReference type="Proteomes" id="UP000256899">
    <property type="component" value="Unassembled WGS sequence"/>
</dbReference>
<dbReference type="AlphaFoldDB" id="A0A3E0TXX1"/>
<comment type="caution">
    <text evidence="3">The sequence shown here is derived from an EMBL/GenBank/DDBJ whole genome shotgun (WGS) entry which is preliminary data.</text>
</comment>
<dbReference type="InterPro" id="IPR036291">
    <property type="entry name" value="NAD(P)-bd_dom_sf"/>
</dbReference>
<dbReference type="GO" id="GO:0016020">
    <property type="term" value="C:membrane"/>
    <property type="evidence" value="ECO:0007669"/>
    <property type="project" value="TreeGrafter"/>
</dbReference>
<dbReference type="PANTHER" id="PTHR44196">
    <property type="entry name" value="DEHYDROGENASE/REDUCTASE SDR FAMILY MEMBER 7B"/>
    <property type="match status" value="1"/>
</dbReference>
<reference evidence="4" key="1">
    <citation type="submission" date="2018-08" db="EMBL/GenBank/DDBJ databases">
        <title>Thalassotalea euphylliae genome.</title>
        <authorList>
            <person name="Summers S."/>
            <person name="Rice S.A."/>
            <person name="Freckelton M.L."/>
            <person name="Nedved B.T."/>
            <person name="Hadfield M.G."/>
        </authorList>
    </citation>
    <scope>NUCLEOTIDE SEQUENCE [LARGE SCALE GENOMIC DNA]</scope>
    <source>
        <strain evidence="4">H3</strain>
    </source>
</reference>
<evidence type="ECO:0000256" key="2">
    <source>
        <dbReference type="ARBA" id="ARBA00023002"/>
    </source>
</evidence>